<evidence type="ECO:0000256" key="2">
    <source>
        <dbReference type="ARBA" id="ARBA00004922"/>
    </source>
</evidence>
<comment type="pathway">
    <text evidence="2">Protein modification; protein glycosylation.</text>
</comment>
<feature type="domain" description="Fucosyltransferase C-terminal" evidence="8">
    <location>
        <begin position="154"/>
        <end position="296"/>
    </location>
</feature>
<dbReference type="InterPro" id="IPR001503">
    <property type="entry name" value="Glyco_trans_10"/>
</dbReference>
<dbReference type="SUPFAM" id="SSF53756">
    <property type="entry name" value="UDP-Glycosyltransferase/glycogen phosphorylase"/>
    <property type="match status" value="1"/>
</dbReference>
<keyword evidence="7" id="KW-1133">Transmembrane helix</keyword>
<comment type="subcellular location">
    <subcellularLocation>
        <location evidence="1">Golgi apparatus membrane</location>
        <topology evidence="1">Single-pass type II membrane protein</topology>
    </subcellularLocation>
    <subcellularLocation>
        <location evidence="7">Golgi apparatus</location>
        <location evidence="7">Golgi stack membrane</location>
        <topology evidence="7">Single-pass type II membrane protein</topology>
    </subcellularLocation>
</comment>
<keyword evidence="5 7" id="KW-0808">Transferase</keyword>
<keyword evidence="7" id="KW-0812">Transmembrane</keyword>
<dbReference type="InterPro" id="IPR055270">
    <property type="entry name" value="Glyco_tran_10_C"/>
</dbReference>
<dbReference type="EC" id="2.4.1.-" evidence="7"/>
<dbReference type="PANTHER" id="PTHR48438">
    <property type="entry name" value="ALPHA-(1,3)-FUCOSYLTRANSFERASE C-RELATED"/>
    <property type="match status" value="1"/>
</dbReference>
<dbReference type="Proteomes" id="UP000835052">
    <property type="component" value="Unassembled WGS sequence"/>
</dbReference>
<evidence type="ECO:0000256" key="4">
    <source>
        <dbReference type="ARBA" id="ARBA00022676"/>
    </source>
</evidence>
<dbReference type="GO" id="GO:0008417">
    <property type="term" value="F:fucosyltransferase activity"/>
    <property type="evidence" value="ECO:0007669"/>
    <property type="project" value="InterPro"/>
</dbReference>
<accession>A0A8S1HAD8</accession>
<name>A0A8S1HAD8_9PELO</name>
<keyword evidence="7" id="KW-0472">Membrane</keyword>
<protein>
    <recommendedName>
        <fullName evidence="7">Fucosyltransferase</fullName>
        <ecNumber evidence="7">2.4.1.-</ecNumber>
    </recommendedName>
</protein>
<gene>
    <name evidence="9" type="ORF">CAUJ_LOCUS8303</name>
</gene>
<dbReference type="GO" id="GO:0000139">
    <property type="term" value="C:Golgi membrane"/>
    <property type="evidence" value="ECO:0007669"/>
    <property type="project" value="UniProtKB-SubCell"/>
</dbReference>
<evidence type="ECO:0000259" key="8">
    <source>
        <dbReference type="Pfam" id="PF00852"/>
    </source>
</evidence>
<evidence type="ECO:0000256" key="5">
    <source>
        <dbReference type="ARBA" id="ARBA00022679"/>
    </source>
</evidence>
<dbReference type="OrthoDB" id="427096at2759"/>
<evidence type="ECO:0000313" key="9">
    <source>
        <dbReference type="EMBL" id="CAD6192384.1"/>
    </source>
</evidence>
<evidence type="ECO:0000256" key="6">
    <source>
        <dbReference type="ARBA" id="ARBA00023034"/>
    </source>
</evidence>
<comment type="similarity">
    <text evidence="3 7">Belongs to the glycosyltransferase 10 family.</text>
</comment>
<evidence type="ECO:0000256" key="1">
    <source>
        <dbReference type="ARBA" id="ARBA00004323"/>
    </source>
</evidence>
<proteinExistence type="inferred from homology"/>
<keyword evidence="6 7" id="KW-0333">Golgi apparatus</keyword>
<evidence type="ECO:0000313" key="10">
    <source>
        <dbReference type="Proteomes" id="UP000835052"/>
    </source>
</evidence>
<dbReference type="Pfam" id="PF00852">
    <property type="entry name" value="Glyco_transf_10"/>
    <property type="match status" value="1"/>
</dbReference>
<sequence length="323" mass="37871">MAILLISLQKIKILFVAVFCVAICSLIYFRQGDWIKLDGNRVRAPPQLSPYRIFISEAHKFPKNFNIFETCPKIKKFCEVSTDFFIILTRFSRCLSFDENVSVSIHWIMSYKVGSEVYFPRGFFHQENSNLTLDNIWSKKDAKKSILFLKGCGEEPQEKYVEFLGKMGLKIDHVDACHVNSNINYDEFGEYMLIFALESSQCVSFITEKVFDIMSKAKAVPIVPKSTVFAGHQTPKSSYISIEEGGFKQNIELAIWNKTEYLKYHEWRRTMRLLPKWNEFTGFCSLCNKLIENQRKPLWNYYNIYDLKKFFTSFPCEKDVYKS</sequence>
<comment type="caution">
    <text evidence="9">The sequence shown here is derived from an EMBL/GenBank/DDBJ whole genome shotgun (WGS) entry which is preliminary data.</text>
</comment>
<evidence type="ECO:0000256" key="7">
    <source>
        <dbReference type="RuleBase" id="RU003832"/>
    </source>
</evidence>
<dbReference type="AlphaFoldDB" id="A0A8S1HAD8"/>
<dbReference type="PANTHER" id="PTHR48438:SF1">
    <property type="entry name" value="ALPHA-(1,3)-FUCOSYLTRANSFERASE C-RELATED"/>
    <property type="match status" value="1"/>
</dbReference>
<keyword evidence="10" id="KW-1185">Reference proteome</keyword>
<feature type="transmembrane region" description="Helical" evidence="7">
    <location>
        <begin position="12"/>
        <end position="29"/>
    </location>
</feature>
<organism evidence="9 10">
    <name type="scientific">Caenorhabditis auriculariae</name>
    <dbReference type="NCBI Taxonomy" id="2777116"/>
    <lineage>
        <taxon>Eukaryota</taxon>
        <taxon>Metazoa</taxon>
        <taxon>Ecdysozoa</taxon>
        <taxon>Nematoda</taxon>
        <taxon>Chromadorea</taxon>
        <taxon>Rhabditida</taxon>
        <taxon>Rhabditina</taxon>
        <taxon>Rhabditomorpha</taxon>
        <taxon>Rhabditoidea</taxon>
        <taxon>Rhabditidae</taxon>
        <taxon>Peloderinae</taxon>
        <taxon>Caenorhabditis</taxon>
    </lineage>
</organism>
<reference evidence="9" key="1">
    <citation type="submission" date="2020-10" db="EMBL/GenBank/DDBJ databases">
        <authorList>
            <person name="Kikuchi T."/>
        </authorList>
    </citation>
    <scope>NUCLEOTIDE SEQUENCE</scope>
    <source>
        <strain evidence="9">NKZ352</strain>
    </source>
</reference>
<dbReference type="GO" id="GO:0032580">
    <property type="term" value="C:Golgi cisterna membrane"/>
    <property type="evidence" value="ECO:0007669"/>
    <property type="project" value="UniProtKB-SubCell"/>
</dbReference>
<keyword evidence="4 7" id="KW-0328">Glycosyltransferase</keyword>
<dbReference type="InterPro" id="IPR038577">
    <property type="entry name" value="GT10-like_C_sf"/>
</dbReference>
<dbReference type="EMBL" id="CAJGYM010000027">
    <property type="protein sequence ID" value="CAD6192384.1"/>
    <property type="molecule type" value="Genomic_DNA"/>
</dbReference>
<evidence type="ECO:0000256" key="3">
    <source>
        <dbReference type="ARBA" id="ARBA00008919"/>
    </source>
</evidence>
<dbReference type="Gene3D" id="3.40.50.11660">
    <property type="entry name" value="Glycosyl transferase family 10, C-terminal domain"/>
    <property type="match status" value="1"/>
</dbReference>